<organism evidence="2 3">
    <name type="scientific">Ensete ventricosum</name>
    <name type="common">Abyssinian banana</name>
    <name type="synonym">Musa ensete</name>
    <dbReference type="NCBI Taxonomy" id="4639"/>
    <lineage>
        <taxon>Eukaryota</taxon>
        <taxon>Viridiplantae</taxon>
        <taxon>Streptophyta</taxon>
        <taxon>Embryophyta</taxon>
        <taxon>Tracheophyta</taxon>
        <taxon>Spermatophyta</taxon>
        <taxon>Magnoliopsida</taxon>
        <taxon>Liliopsida</taxon>
        <taxon>Zingiberales</taxon>
        <taxon>Musaceae</taxon>
        <taxon>Ensete</taxon>
    </lineage>
</organism>
<dbReference type="AlphaFoldDB" id="A0A426XD48"/>
<evidence type="ECO:0000313" key="2">
    <source>
        <dbReference type="EMBL" id="RRT37370.1"/>
    </source>
</evidence>
<evidence type="ECO:0000313" key="3">
    <source>
        <dbReference type="Proteomes" id="UP000287651"/>
    </source>
</evidence>
<reference evidence="2 3" key="1">
    <citation type="journal article" date="2014" name="Agronomy (Basel)">
        <title>A Draft Genome Sequence for Ensete ventricosum, the Drought-Tolerant Tree Against Hunger.</title>
        <authorList>
            <person name="Harrison J."/>
            <person name="Moore K.A."/>
            <person name="Paszkiewicz K."/>
            <person name="Jones T."/>
            <person name="Grant M."/>
            <person name="Ambacheew D."/>
            <person name="Muzemil S."/>
            <person name="Studholme D.J."/>
        </authorList>
    </citation>
    <scope>NUCLEOTIDE SEQUENCE [LARGE SCALE GENOMIC DNA]</scope>
</reference>
<sequence length="80" mass="8958">MATSSSPSAAERARFFFAATLLLVMLLAAPKPTRSETIFIADHVCCLYFDLGMPNMPYLFTSDFIGVLKKNMHPVVTKKW</sequence>
<name>A0A426XD48_ENSVE</name>
<keyword evidence="1" id="KW-0732">Signal</keyword>
<comment type="caution">
    <text evidence="2">The sequence shown here is derived from an EMBL/GenBank/DDBJ whole genome shotgun (WGS) entry which is preliminary data.</text>
</comment>
<accession>A0A426XD48</accession>
<protein>
    <submittedName>
        <fullName evidence="2">Uncharacterized protein</fullName>
    </submittedName>
</protein>
<feature type="chain" id="PRO_5019421977" evidence="1">
    <location>
        <begin position="36"/>
        <end position="80"/>
    </location>
</feature>
<dbReference type="Proteomes" id="UP000287651">
    <property type="component" value="Unassembled WGS sequence"/>
</dbReference>
<feature type="signal peptide" evidence="1">
    <location>
        <begin position="1"/>
        <end position="35"/>
    </location>
</feature>
<evidence type="ECO:0000256" key="1">
    <source>
        <dbReference type="SAM" id="SignalP"/>
    </source>
</evidence>
<gene>
    <name evidence="2" type="ORF">B296_00052751</name>
</gene>
<proteinExistence type="predicted"/>
<dbReference type="EMBL" id="AMZH03022390">
    <property type="protein sequence ID" value="RRT37370.1"/>
    <property type="molecule type" value="Genomic_DNA"/>
</dbReference>